<dbReference type="EMBL" id="RXLZ01000026">
    <property type="protein sequence ID" value="RTQ89227.1"/>
    <property type="molecule type" value="Genomic_DNA"/>
</dbReference>
<sequence>MSTQASSFIERRKQEQDHPLGKVRPELIAEIAEELELPVATGLPDATCRVQMVLRDLRPLLPESIISRLDDGRISAAEICEHNPAVYVQTFQDGSYGIVMTSALPEYLYRVARPLSSALIRLESNPSRGLELDELARILGEIVWWQCEGSFGPDYEISKHQRIYASELAMRAQRFLVAHELAHVMCDVEDKLREERPETVGAVEEELVCDYIAVQLSMHASSARDDDPNFHMLSYAAAEFALQSWSLLERLGDHAPVADSHPALPDRLAAMRQALRDCCEDEAAFEQIVLVADLIDRAFARAADLLPDIEARFSVEADAFADAIHALLDECSLEDVPDYSRFREEIRPILGRGYPVKLVEAVLSPVIDGFFLANRSGSPEFSDEEISRRFRRMKLLYSLQGSYSKPMDTLLECVFSRYR</sequence>
<proteinExistence type="predicted"/>
<evidence type="ECO:0000256" key="1">
    <source>
        <dbReference type="SAM" id="MobiDB-lite"/>
    </source>
</evidence>
<evidence type="ECO:0000313" key="3">
    <source>
        <dbReference type="Proteomes" id="UP000271705"/>
    </source>
</evidence>
<dbReference type="AlphaFoldDB" id="A0A431UHS6"/>
<comment type="caution">
    <text evidence="2">The sequence shown here is derived from an EMBL/GenBank/DDBJ whole genome shotgun (WGS) entry which is preliminary data.</text>
</comment>
<feature type="region of interest" description="Disordered" evidence="1">
    <location>
        <begin position="1"/>
        <end position="20"/>
    </location>
</feature>
<evidence type="ECO:0000313" key="2">
    <source>
        <dbReference type="EMBL" id="RTQ89227.1"/>
    </source>
</evidence>
<protein>
    <recommendedName>
        <fullName evidence="4">IrrE N-terminal-like domain-containing protein</fullName>
    </recommendedName>
</protein>
<accession>A0A431UHS6</accession>
<evidence type="ECO:0008006" key="4">
    <source>
        <dbReference type="Google" id="ProtNLM"/>
    </source>
</evidence>
<reference evidence="2 3" key="1">
    <citation type="submission" date="2018-12" db="EMBL/GenBank/DDBJ databases">
        <authorList>
            <person name="Kartti S."/>
            <person name="Manni A."/>
            <person name="Chemao El Fihri M.W."/>
            <person name="Laamarti M."/>
            <person name="Temsamani L."/>
            <person name="El Jamali J.E."/>
            <person name="Ouadghiri M."/>
            <person name="Ibrahimi A."/>
            <person name="Filati-Maltouf A."/>
        </authorList>
    </citation>
    <scope>NUCLEOTIDE SEQUENCE [LARGE SCALE GENOMIC DNA]</scope>
    <source>
        <strain evidence="2 3">MDMC339</strain>
    </source>
</reference>
<dbReference type="RefSeq" id="WP_126929063.1">
    <property type="nucleotide sequence ID" value="NZ_RXLZ01000026.1"/>
</dbReference>
<name>A0A431UHS6_STEMA</name>
<feature type="compositionally biased region" description="Basic and acidic residues" evidence="1">
    <location>
        <begin position="9"/>
        <end position="20"/>
    </location>
</feature>
<organism evidence="2 3">
    <name type="scientific">Stenotrophomonas maltophilia</name>
    <name type="common">Pseudomonas maltophilia</name>
    <name type="synonym">Xanthomonas maltophilia</name>
    <dbReference type="NCBI Taxonomy" id="40324"/>
    <lineage>
        <taxon>Bacteria</taxon>
        <taxon>Pseudomonadati</taxon>
        <taxon>Pseudomonadota</taxon>
        <taxon>Gammaproteobacteria</taxon>
        <taxon>Lysobacterales</taxon>
        <taxon>Lysobacteraceae</taxon>
        <taxon>Stenotrophomonas</taxon>
        <taxon>Stenotrophomonas maltophilia group</taxon>
    </lineage>
</organism>
<dbReference type="Proteomes" id="UP000271705">
    <property type="component" value="Unassembled WGS sequence"/>
</dbReference>
<gene>
    <name evidence="2" type="ORF">EKL94_10575</name>
</gene>